<dbReference type="InterPro" id="IPR008753">
    <property type="entry name" value="Peptidase_M13_N"/>
</dbReference>
<dbReference type="PANTHER" id="PTHR11733">
    <property type="entry name" value="ZINC METALLOPROTEASE FAMILY M13 NEPRILYSIN-RELATED"/>
    <property type="match status" value="1"/>
</dbReference>
<keyword evidence="7" id="KW-0482">Metalloprotease</keyword>
<organism evidence="10">
    <name type="scientific">Roseihalotalea indica</name>
    <dbReference type="NCBI Taxonomy" id="2867963"/>
    <lineage>
        <taxon>Bacteria</taxon>
        <taxon>Pseudomonadati</taxon>
        <taxon>Bacteroidota</taxon>
        <taxon>Cytophagia</taxon>
        <taxon>Cytophagales</taxon>
        <taxon>Catalimonadaceae</taxon>
        <taxon>Roseihalotalea</taxon>
    </lineage>
</organism>
<dbReference type="Pfam" id="PF01431">
    <property type="entry name" value="Peptidase_M13"/>
    <property type="match status" value="1"/>
</dbReference>
<dbReference type="GO" id="GO:0005886">
    <property type="term" value="C:plasma membrane"/>
    <property type="evidence" value="ECO:0007669"/>
    <property type="project" value="TreeGrafter"/>
</dbReference>
<reference evidence="10" key="1">
    <citation type="journal article" date="2023" name="Comput. Struct. Biotechnol. J.">
        <title>Discovery of a novel marine Bacteroidetes with a rich repertoire of carbohydrate-active enzymes.</title>
        <authorList>
            <person name="Chen B."/>
            <person name="Liu G."/>
            <person name="Chen Q."/>
            <person name="Wang H."/>
            <person name="Liu L."/>
            <person name="Tang K."/>
        </authorList>
    </citation>
    <scope>NUCLEOTIDE SEQUENCE</scope>
    <source>
        <strain evidence="10">TK19036</strain>
    </source>
</reference>
<dbReference type="PRINTS" id="PR00786">
    <property type="entry name" value="NEPRILYSIN"/>
</dbReference>
<name>A0AA49GTV2_9BACT</name>
<dbReference type="SUPFAM" id="SSF55486">
    <property type="entry name" value="Metalloproteases ('zincins'), catalytic domain"/>
    <property type="match status" value="1"/>
</dbReference>
<dbReference type="AlphaFoldDB" id="A0AA49GTV2"/>
<dbReference type="InterPro" id="IPR000718">
    <property type="entry name" value="Peptidase_M13"/>
</dbReference>
<dbReference type="PROSITE" id="PS51257">
    <property type="entry name" value="PROKAR_LIPOPROTEIN"/>
    <property type="match status" value="1"/>
</dbReference>
<dbReference type="Gene3D" id="3.40.390.10">
    <property type="entry name" value="Collagenase (Catalytic Domain)"/>
    <property type="match status" value="1"/>
</dbReference>
<evidence type="ECO:0000259" key="9">
    <source>
        <dbReference type="Pfam" id="PF05649"/>
    </source>
</evidence>
<accession>A0AA49GTV2</accession>
<feature type="domain" description="Peptidase M13 C-terminal" evidence="8">
    <location>
        <begin position="482"/>
        <end position="683"/>
    </location>
</feature>
<feature type="domain" description="Peptidase M13 N-terminal" evidence="9">
    <location>
        <begin position="46"/>
        <end position="426"/>
    </location>
</feature>
<dbReference type="InterPro" id="IPR042089">
    <property type="entry name" value="Peptidase_M13_dom_2"/>
</dbReference>
<dbReference type="InterPro" id="IPR024079">
    <property type="entry name" value="MetalloPept_cat_dom_sf"/>
</dbReference>
<comment type="similarity">
    <text evidence="2">Belongs to the peptidase M13 family.</text>
</comment>
<keyword evidence="4" id="KW-0479">Metal-binding</keyword>
<evidence type="ECO:0000256" key="2">
    <source>
        <dbReference type="ARBA" id="ARBA00007357"/>
    </source>
</evidence>
<protein>
    <submittedName>
        <fullName evidence="10">M13 family metallopeptidase</fullName>
    </submittedName>
</protein>
<dbReference type="PROSITE" id="PS51885">
    <property type="entry name" value="NEPRILYSIN"/>
    <property type="match status" value="1"/>
</dbReference>
<gene>
    <name evidence="10" type="ORF">K4G66_03255</name>
</gene>
<comment type="cofactor">
    <cofactor evidence="1">
        <name>Zn(2+)</name>
        <dbReference type="ChEBI" id="CHEBI:29105"/>
    </cofactor>
</comment>
<evidence type="ECO:0000256" key="4">
    <source>
        <dbReference type="ARBA" id="ARBA00022723"/>
    </source>
</evidence>
<evidence type="ECO:0000256" key="3">
    <source>
        <dbReference type="ARBA" id="ARBA00022670"/>
    </source>
</evidence>
<evidence type="ECO:0000256" key="1">
    <source>
        <dbReference type="ARBA" id="ARBA00001947"/>
    </source>
</evidence>
<evidence type="ECO:0000259" key="8">
    <source>
        <dbReference type="Pfam" id="PF01431"/>
    </source>
</evidence>
<evidence type="ECO:0000256" key="7">
    <source>
        <dbReference type="ARBA" id="ARBA00023049"/>
    </source>
</evidence>
<dbReference type="GO" id="GO:0046872">
    <property type="term" value="F:metal ion binding"/>
    <property type="evidence" value="ECO:0007669"/>
    <property type="project" value="UniProtKB-KW"/>
</dbReference>
<dbReference type="GO" id="GO:0016485">
    <property type="term" value="P:protein processing"/>
    <property type="evidence" value="ECO:0007669"/>
    <property type="project" value="TreeGrafter"/>
</dbReference>
<dbReference type="GO" id="GO:0004222">
    <property type="term" value="F:metalloendopeptidase activity"/>
    <property type="evidence" value="ECO:0007669"/>
    <property type="project" value="InterPro"/>
</dbReference>
<keyword evidence="5" id="KW-0378">Hydrolase</keyword>
<keyword evidence="6" id="KW-0862">Zinc</keyword>
<dbReference type="PANTHER" id="PTHR11733:SF167">
    <property type="entry name" value="FI17812P1-RELATED"/>
    <property type="match status" value="1"/>
</dbReference>
<proteinExistence type="inferred from homology"/>
<dbReference type="Gene3D" id="1.10.1380.10">
    <property type="entry name" value="Neutral endopeptidase , domain2"/>
    <property type="match status" value="1"/>
</dbReference>
<evidence type="ECO:0000256" key="6">
    <source>
        <dbReference type="ARBA" id="ARBA00022833"/>
    </source>
</evidence>
<sequence length="687" mass="77895">MRHYFNTFLFISGLAGAIGCQSSEEAAEAPATPGINIAYMDTTVSPNQDFYRFVNGLWLDSTEIPADRGRWGGFDELSRNTSQQTLDVLEAAIQSEAYAEDTDQGKAATFYQVAMDTVYLDDLGTEPLQPELATIEAIDSKSALQDYLAQSAPLQNSYFFGFGISADLNNSDMNASYLSPGSLGLPEREYYLKDDEESQRIQEEYRKHLSRMLQFFDMDEAQATDMAERIYEVERRMAQAQMTKEDRRNPLLRNNPTAVANLNQMAPALDWPKFLDDIGAGAVDTVIVTDVEYFKQLSDLMSQTDVQTLKDYLTWTLINESASFLTTEMDQANFDFYGKVLRGVETQRPRKERVISMANRTLGEALGKLYVDSYFPPEAKATALEMVENIREAFGERIKQLEWMSDSTKEKALHKLSTFNVKIGYPDEWKDYSDLEIAGKSDSGSYIGNMINASAWNWERDLAKIGEPVDKSEWFMSPQTVNAYYNPRYNEIVFPAAILQPPFYNYQADPAVNYGGIGAVIGHEISHGFDDGGSRYDADGNLVNWWTQEDRTRFEERTQKLINQYNAYEPLEGVNVNGQYTLGENIGDLGGINVAYDGLQKHLEEHGDPGLIDGYTQEQRFFISWATIWRTKYRDETLKNQINTDPHSPGMMRAIGPISNMTAFYDAFGISESDPLYRPDSTRVYIW</sequence>
<dbReference type="CDD" id="cd08662">
    <property type="entry name" value="M13"/>
    <property type="match status" value="1"/>
</dbReference>
<keyword evidence="3" id="KW-0645">Protease</keyword>
<dbReference type="Pfam" id="PF05649">
    <property type="entry name" value="Peptidase_M13_N"/>
    <property type="match status" value="1"/>
</dbReference>
<evidence type="ECO:0000256" key="5">
    <source>
        <dbReference type="ARBA" id="ARBA00022801"/>
    </source>
</evidence>
<evidence type="ECO:0000313" key="10">
    <source>
        <dbReference type="EMBL" id="WKN37724.1"/>
    </source>
</evidence>
<dbReference type="InterPro" id="IPR018497">
    <property type="entry name" value="Peptidase_M13_C"/>
</dbReference>
<reference evidence="10" key="2">
    <citation type="journal article" date="2024" name="Antonie Van Leeuwenhoek">
        <title>Roseihalotalea indica gen. nov., sp. nov., a halophilic Bacteroidetes from mesopelagic Southwest Indian Ocean with higher carbohydrate metabolic potential.</title>
        <authorList>
            <person name="Chen B."/>
            <person name="Zhang M."/>
            <person name="Lin D."/>
            <person name="Ye J."/>
            <person name="Tang K."/>
        </authorList>
    </citation>
    <scope>NUCLEOTIDE SEQUENCE</scope>
    <source>
        <strain evidence="10">TK19036</strain>
    </source>
</reference>
<dbReference type="EMBL" id="CP120682">
    <property type="protein sequence ID" value="WKN37724.1"/>
    <property type="molecule type" value="Genomic_DNA"/>
</dbReference>